<sequence>MKVSKELIEKYHEGKCSPEESTLVENWLLDDDETTYVFPELSASKEEIRLEIWGDIKSVLPSEIKKSESRVFQVRSVQWAAAASIAVFILAFISLNRTDKSHYSRTNISSVNRSESLNREILSDDFTISLGPQSNVRINPGTGLVDFCGTLKISPKKDMSLSFNDVCTDTKGNTEKMSFKKGETYIALNYRHEKTNEVIVMEEKLLMGLPPVLKRQIMDQFNI</sequence>
<proteinExistence type="predicted"/>
<name>A0A916JC43_9BACT</name>
<evidence type="ECO:0000256" key="1">
    <source>
        <dbReference type="SAM" id="Phobius"/>
    </source>
</evidence>
<evidence type="ECO:0000313" key="2">
    <source>
        <dbReference type="EMBL" id="CAG5003371.1"/>
    </source>
</evidence>
<dbReference type="Proteomes" id="UP000680038">
    <property type="component" value="Unassembled WGS sequence"/>
</dbReference>
<keyword evidence="1" id="KW-0812">Transmembrane</keyword>
<comment type="caution">
    <text evidence="2">The sequence shown here is derived from an EMBL/GenBank/DDBJ whole genome shotgun (WGS) entry which is preliminary data.</text>
</comment>
<dbReference type="AlphaFoldDB" id="A0A916JC43"/>
<accession>A0A916JC43</accession>
<dbReference type="RefSeq" id="WP_215239676.1">
    <property type="nucleotide sequence ID" value="NZ_CAJRAF010000002.1"/>
</dbReference>
<keyword evidence="1" id="KW-0472">Membrane</keyword>
<evidence type="ECO:0000313" key="3">
    <source>
        <dbReference type="Proteomes" id="UP000680038"/>
    </source>
</evidence>
<feature type="transmembrane region" description="Helical" evidence="1">
    <location>
        <begin position="77"/>
        <end position="95"/>
    </location>
</feature>
<organism evidence="2 3">
    <name type="scientific">Dyadobacter helix</name>
    <dbReference type="NCBI Taxonomy" id="2822344"/>
    <lineage>
        <taxon>Bacteria</taxon>
        <taxon>Pseudomonadati</taxon>
        <taxon>Bacteroidota</taxon>
        <taxon>Cytophagia</taxon>
        <taxon>Cytophagales</taxon>
        <taxon>Spirosomataceae</taxon>
        <taxon>Dyadobacter</taxon>
    </lineage>
</organism>
<keyword evidence="3" id="KW-1185">Reference proteome</keyword>
<gene>
    <name evidence="2" type="ORF">DYBT9275_03137</name>
</gene>
<keyword evidence="1" id="KW-1133">Transmembrane helix</keyword>
<protein>
    <submittedName>
        <fullName evidence="2">Uncharacterized protein</fullName>
    </submittedName>
</protein>
<reference evidence="2" key="1">
    <citation type="submission" date="2021-04" db="EMBL/GenBank/DDBJ databases">
        <authorList>
            <person name="Rodrigo-Torres L."/>
            <person name="Arahal R. D."/>
            <person name="Lucena T."/>
        </authorList>
    </citation>
    <scope>NUCLEOTIDE SEQUENCE</scope>
    <source>
        <strain evidence="2">CECT 9275</strain>
    </source>
</reference>
<dbReference type="EMBL" id="CAJRAF010000002">
    <property type="protein sequence ID" value="CAG5003371.1"/>
    <property type="molecule type" value="Genomic_DNA"/>
</dbReference>